<dbReference type="Proteomes" id="UP000253727">
    <property type="component" value="Unassembled WGS sequence"/>
</dbReference>
<dbReference type="AlphaFoldDB" id="A0A369Q9B1"/>
<dbReference type="Pfam" id="PF06904">
    <property type="entry name" value="Extensin-like_C"/>
    <property type="match status" value="1"/>
</dbReference>
<proteinExistence type="predicted"/>
<feature type="chain" id="PRO_5016969054" description="Extensin-like C-terminal domain-containing protein" evidence="1">
    <location>
        <begin position="20"/>
        <end position="231"/>
    </location>
</feature>
<organism evidence="3 4">
    <name type="scientific">Alteripontixanthobacter maritimus</name>
    <dbReference type="NCBI Taxonomy" id="2161824"/>
    <lineage>
        <taxon>Bacteria</taxon>
        <taxon>Pseudomonadati</taxon>
        <taxon>Pseudomonadota</taxon>
        <taxon>Alphaproteobacteria</taxon>
        <taxon>Sphingomonadales</taxon>
        <taxon>Erythrobacteraceae</taxon>
        <taxon>Alteripontixanthobacter</taxon>
    </lineage>
</organism>
<evidence type="ECO:0000256" key="1">
    <source>
        <dbReference type="SAM" id="SignalP"/>
    </source>
</evidence>
<evidence type="ECO:0000313" key="3">
    <source>
        <dbReference type="EMBL" id="RDC59499.1"/>
    </source>
</evidence>
<dbReference type="InterPro" id="IPR009683">
    <property type="entry name" value="Extensin-like_C"/>
</dbReference>
<comment type="caution">
    <text evidence="3">The sequence shown here is derived from an EMBL/GenBank/DDBJ whole genome shotgun (WGS) entry which is preliminary data.</text>
</comment>
<accession>A0A369Q9B1</accession>
<keyword evidence="1" id="KW-0732">Signal</keyword>
<dbReference type="EMBL" id="QBKA01000002">
    <property type="protein sequence ID" value="RDC59499.1"/>
    <property type="molecule type" value="Genomic_DNA"/>
</dbReference>
<feature type="domain" description="Extensin-like C-terminal" evidence="2">
    <location>
        <begin position="52"/>
        <end position="231"/>
    </location>
</feature>
<keyword evidence="4" id="KW-1185">Reference proteome</keyword>
<dbReference type="OrthoDB" id="9809788at2"/>
<name>A0A369Q9B1_9SPHN</name>
<dbReference type="PROSITE" id="PS51257">
    <property type="entry name" value="PROKAR_LIPOPROTEIN"/>
    <property type="match status" value="1"/>
</dbReference>
<gene>
    <name evidence="3" type="ORF">HME9302_00689</name>
</gene>
<feature type="signal peptide" evidence="1">
    <location>
        <begin position="1"/>
        <end position="19"/>
    </location>
</feature>
<reference evidence="3 4" key="1">
    <citation type="submission" date="2018-04" db="EMBL/GenBank/DDBJ databases">
        <title>Altererythrobacter sp. HME9302 genome sequencing and assembly.</title>
        <authorList>
            <person name="Kang H."/>
            <person name="Kim H."/>
            <person name="Joh K."/>
        </authorList>
    </citation>
    <scope>NUCLEOTIDE SEQUENCE [LARGE SCALE GENOMIC DNA]</scope>
    <source>
        <strain evidence="3 4">HME9302</strain>
    </source>
</reference>
<evidence type="ECO:0000313" key="4">
    <source>
        <dbReference type="Proteomes" id="UP000253727"/>
    </source>
</evidence>
<sequence>MTARPALLTILVVPFALSACNLLPEGRTGENVRPVVGTTNTTARMSRTPGAQQCLAQLGQTGARFSPLPDKLSPDRCNLRNTVEFTALRGDLANFSVSNLGPVACPVATTFAAWARFGVDRAARQILGSPLAQIETMGSFACRNVAGSSRRSAHSTAEAIDVGGFVLEDGRRISVLRHWDDGTQAEREFLRTVHRSACRRFGTVLSPDYDSAHRDHFHLESTIGGRRNFCR</sequence>
<evidence type="ECO:0000259" key="2">
    <source>
        <dbReference type="Pfam" id="PF06904"/>
    </source>
</evidence>
<protein>
    <recommendedName>
        <fullName evidence="2">Extensin-like C-terminal domain-containing protein</fullName>
    </recommendedName>
</protein>